<dbReference type="EMBL" id="JYDO01000197">
    <property type="protein sequence ID" value="KRZ67434.1"/>
    <property type="molecule type" value="Genomic_DNA"/>
</dbReference>
<proteinExistence type="predicted"/>
<reference evidence="1 2" key="1">
    <citation type="submission" date="2015-01" db="EMBL/GenBank/DDBJ databases">
        <title>Evolution of Trichinella species and genotypes.</title>
        <authorList>
            <person name="Korhonen P.K."/>
            <person name="Edoardo P."/>
            <person name="Giuseppe L.R."/>
            <person name="Gasser R.B."/>
        </authorList>
    </citation>
    <scope>NUCLEOTIDE SEQUENCE [LARGE SCALE GENOMIC DNA]</scope>
    <source>
        <strain evidence="1">ISS1980</strain>
    </source>
</reference>
<gene>
    <name evidence="1" type="ORF">T10_9796</name>
</gene>
<organism evidence="1 2">
    <name type="scientific">Trichinella papuae</name>
    <dbReference type="NCBI Taxonomy" id="268474"/>
    <lineage>
        <taxon>Eukaryota</taxon>
        <taxon>Metazoa</taxon>
        <taxon>Ecdysozoa</taxon>
        <taxon>Nematoda</taxon>
        <taxon>Enoplea</taxon>
        <taxon>Dorylaimia</taxon>
        <taxon>Trichinellida</taxon>
        <taxon>Trichinellidae</taxon>
        <taxon>Trichinella</taxon>
    </lineage>
</organism>
<evidence type="ECO:0000313" key="2">
    <source>
        <dbReference type="Proteomes" id="UP000054843"/>
    </source>
</evidence>
<protein>
    <recommendedName>
        <fullName evidence="3">PiggyBac transposable element-derived protein domain-containing protein</fullName>
    </recommendedName>
</protein>
<dbReference type="AlphaFoldDB" id="A0A0V1M761"/>
<comment type="caution">
    <text evidence="1">The sequence shown here is derived from an EMBL/GenBank/DDBJ whole genome shotgun (WGS) entry which is preliminary data.</text>
</comment>
<accession>A0A0V1M761</accession>
<sequence>MDNIFTSIPLVEDLLGKKRTIVRTLRKNKEEVPSELTEAREIHGTTFAATNRCQMKRHAECWRATIKDDNLTALDQENMYHESMQSTEPILKLIGADPGERDRPIDTRSIGNTAFSVHTTNVSSSFAGFGTLIDIEKNPVSKMLIFVYLAIHRHKAKNS</sequence>
<evidence type="ECO:0000313" key="1">
    <source>
        <dbReference type="EMBL" id="KRZ67434.1"/>
    </source>
</evidence>
<name>A0A0V1M761_9BILA</name>
<keyword evidence="2" id="KW-1185">Reference proteome</keyword>
<evidence type="ECO:0008006" key="3">
    <source>
        <dbReference type="Google" id="ProtNLM"/>
    </source>
</evidence>
<dbReference type="Proteomes" id="UP000054843">
    <property type="component" value="Unassembled WGS sequence"/>
</dbReference>